<sequence>MLSVSDNTPHPPCPQQFNLSAYVLGKAEENPEKTALSIVSDNGQQDMSFAELSQKVRATGQGLLNQGLNKGDLVLMRLSNTVDFPIAFLGAIAAGLVPVPTSAQLTAAETQKMIEDLAPKLVIKADDVACAPHDRTISQQELRTMWTGPACAYDLDDPNRLAYVVYTSGTSGVPRPVAHAHRAIWARQMMLRDWYGMQASDRMMHAGAFNWTFTLGTGLMDPWAVGATAVIPAPNTTPENLPQIIKDQNVSIFAAVPGIYRKILKQNPTLDLPDLRHALSAGEKLSPAIRSAWETASTTPIYEAFGMSECSTFICHGPARDTTADSLGAPQTGRRIAIVDDSGVVPRGASGTIAIHRTDPGLMREYLNAPEATKARFQGEWFLTGDHGKMDENGSIHYLGRSDDMMNAGGFRVSPQEVETALSRCEGVGQIAVTSVSIKEDVSIIAAFYIGSPELDAEMLSDFAKTCLAEYKRPKLYQRVDVLPTNPNGKLNRRALADNFKG</sequence>
<dbReference type="InterPro" id="IPR050237">
    <property type="entry name" value="ATP-dep_AMP-bd_enzyme"/>
</dbReference>
<dbReference type="Pfam" id="PF13193">
    <property type="entry name" value="AMP-binding_C"/>
    <property type="match status" value="1"/>
</dbReference>
<accession>A0A844AJY2</accession>
<dbReference type="Gene3D" id="3.30.300.30">
    <property type="match status" value="1"/>
</dbReference>
<dbReference type="EMBL" id="WIXK01000001">
    <property type="protein sequence ID" value="MQY41405.1"/>
    <property type="molecule type" value="Genomic_DNA"/>
</dbReference>
<dbReference type="AlphaFoldDB" id="A0A844AJY2"/>
<organism evidence="3 4">
    <name type="scientific">Tritonibacter aquimaris</name>
    <dbReference type="NCBI Taxonomy" id="2663379"/>
    <lineage>
        <taxon>Bacteria</taxon>
        <taxon>Pseudomonadati</taxon>
        <taxon>Pseudomonadota</taxon>
        <taxon>Alphaproteobacteria</taxon>
        <taxon>Rhodobacterales</taxon>
        <taxon>Paracoccaceae</taxon>
        <taxon>Tritonibacter</taxon>
    </lineage>
</organism>
<evidence type="ECO:0000313" key="3">
    <source>
        <dbReference type="EMBL" id="MQY41405.1"/>
    </source>
</evidence>
<dbReference type="InterPro" id="IPR042099">
    <property type="entry name" value="ANL_N_sf"/>
</dbReference>
<feature type="domain" description="AMP-dependent synthetase/ligase" evidence="1">
    <location>
        <begin position="27"/>
        <end position="367"/>
    </location>
</feature>
<dbReference type="PANTHER" id="PTHR43767">
    <property type="entry name" value="LONG-CHAIN-FATTY-ACID--COA LIGASE"/>
    <property type="match status" value="1"/>
</dbReference>
<dbReference type="Gene3D" id="3.40.50.12780">
    <property type="entry name" value="N-terminal domain of ligase-like"/>
    <property type="match status" value="1"/>
</dbReference>
<dbReference type="PANTHER" id="PTHR43767:SF10">
    <property type="entry name" value="SURFACTIN SYNTHASE SUBUNIT 1"/>
    <property type="match status" value="1"/>
</dbReference>
<evidence type="ECO:0000259" key="1">
    <source>
        <dbReference type="Pfam" id="PF00501"/>
    </source>
</evidence>
<dbReference type="InterPro" id="IPR025110">
    <property type="entry name" value="AMP-bd_C"/>
</dbReference>
<comment type="caution">
    <text evidence="3">The sequence shown here is derived from an EMBL/GenBank/DDBJ whole genome shotgun (WGS) entry which is preliminary data.</text>
</comment>
<evidence type="ECO:0000313" key="4">
    <source>
        <dbReference type="Proteomes" id="UP000436694"/>
    </source>
</evidence>
<dbReference type="Proteomes" id="UP000436694">
    <property type="component" value="Unassembled WGS sequence"/>
</dbReference>
<dbReference type="Pfam" id="PF00501">
    <property type="entry name" value="AMP-binding"/>
    <property type="match status" value="1"/>
</dbReference>
<reference evidence="3 4" key="1">
    <citation type="submission" date="2019-10" db="EMBL/GenBank/DDBJ databases">
        <title>Epibacterium sp. nov., isolated from seawater.</title>
        <authorList>
            <person name="Zhang X."/>
            <person name="Li N."/>
        </authorList>
    </citation>
    <scope>NUCLEOTIDE SEQUENCE [LARGE SCALE GENOMIC DNA]</scope>
    <source>
        <strain evidence="3 4">SM1969</strain>
    </source>
</reference>
<dbReference type="InterPro" id="IPR000873">
    <property type="entry name" value="AMP-dep_synth/lig_dom"/>
</dbReference>
<gene>
    <name evidence="3" type="ORF">GG681_02025</name>
</gene>
<dbReference type="PROSITE" id="PS00455">
    <property type="entry name" value="AMP_BINDING"/>
    <property type="match status" value="1"/>
</dbReference>
<evidence type="ECO:0000259" key="2">
    <source>
        <dbReference type="Pfam" id="PF13193"/>
    </source>
</evidence>
<dbReference type="InterPro" id="IPR020845">
    <property type="entry name" value="AMP-binding_CS"/>
</dbReference>
<protein>
    <submittedName>
        <fullName evidence="3">AMP-binding protein</fullName>
    </submittedName>
</protein>
<keyword evidence="4" id="KW-1185">Reference proteome</keyword>
<dbReference type="RefSeq" id="WP_153544545.1">
    <property type="nucleotide sequence ID" value="NZ_WIXK01000001.1"/>
</dbReference>
<dbReference type="GO" id="GO:0016877">
    <property type="term" value="F:ligase activity, forming carbon-sulfur bonds"/>
    <property type="evidence" value="ECO:0007669"/>
    <property type="project" value="UniProtKB-ARBA"/>
</dbReference>
<proteinExistence type="predicted"/>
<feature type="domain" description="AMP-binding enzyme C-terminal" evidence="2">
    <location>
        <begin position="417"/>
        <end position="490"/>
    </location>
</feature>
<dbReference type="InterPro" id="IPR045851">
    <property type="entry name" value="AMP-bd_C_sf"/>
</dbReference>
<dbReference type="SUPFAM" id="SSF56801">
    <property type="entry name" value="Acetyl-CoA synthetase-like"/>
    <property type="match status" value="1"/>
</dbReference>
<name>A0A844AJY2_9RHOB</name>